<dbReference type="EMBL" id="HBEG01019284">
    <property type="protein sequence ID" value="CAD8356338.1"/>
    <property type="molecule type" value="Transcribed_RNA"/>
</dbReference>
<feature type="chain" id="PRO_5030671680" evidence="1">
    <location>
        <begin position="19"/>
        <end position="205"/>
    </location>
</feature>
<evidence type="ECO:0000313" key="2">
    <source>
        <dbReference type="EMBL" id="CAD8356338.1"/>
    </source>
</evidence>
<evidence type="ECO:0000256" key="1">
    <source>
        <dbReference type="SAM" id="SignalP"/>
    </source>
</evidence>
<name>A0A7S0FF72_9DINO</name>
<gene>
    <name evidence="2" type="ORF">PBAH0796_LOCUS11705</name>
</gene>
<feature type="signal peptide" evidence="1">
    <location>
        <begin position="1"/>
        <end position="18"/>
    </location>
</feature>
<dbReference type="AlphaFoldDB" id="A0A7S0FF72"/>
<reference evidence="2" key="1">
    <citation type="submission" date="2021-01" db="EMBL/GenBank/DDBJ databases">
        <authorList>
            <person name="Corre E."/>
            <person name="Pelletier E."/>
            <person name="Niang G."/>
            <person name="Scheremetjew M."/>
            <person name="Finn R."/>
            <person name="Kale V."/>
            <person name="Holt S."/>
            <person name="Cochrane G."/>
            <person name="Meng A."/>
            <person name="Brown T."/>
            <person name="Cohen L."/>
        </authorList>
    </citation>
    <scope>NUCLEOTIDE SEQUENCE</scope>
    <source>
        <strain evidence="2">Pbaha01</strain>
    </source>
</reference>
<dbReference type="Pfam" id="PF11913">
    <property type="entry name" value="DUF3431"/>
    <property type="match status" value="1"/>
</dbReference>
<dbReference type="InterPro" id="IPR021838">
    <property type="entry name" value="DUF3431"/>
</dbReference>
<accession>A0A7S0FF72</accession>
<organism evidence="2">
    <name type="scientific">Pyrodinium bahamense</name>
    <dbReference type="NCBI Taxonomy" id="73915"/>
    <lineage>
        <taxon>Eukaryota</taxon>
        <taxon>Sar</taxon>
        <taxon>Alveolata</taxon>
        <taxon>Dinophyceae</taxon>
        <taxon>Gonyaulacales</taxon>
        <taxon>Pyrocystaceae</taxon>
        <taxon>Pyrodinium</taxon>
    </lineage>
</organism>
<keyword evidence="1" id="KW-0732">Signal</keyword>
<protein>
    <submittedName>
        <fullName evidence="2">Uncharacterized protein</fullName>
    </submittedName>
</protein>
<sequence length="205" mass="23178">MGLLNLLLRGLALGTVRDLDFLHLGAPRMVSTSNPCQASIFEAAMDRPLHEPLSTYCCSQFAVSKRRILQRSRGDYLRMLRLVDGSVPDACDRIGPSYERYRGQRLSHCFFLEFMWHVVFGEREELPLRSDDARLPACFRLKDNEENVPSVWQSYLGAFIGGHASFERQGHEVWLKQLKSAPDIGARNQVNFGDLVPASGTELAH</sequence>
<proteinExistence type="predicted"/>